<comment type="caution">
    <text evidence="2">The sequence shown here is derived from an EMBL/GenBank/DDBJ whole genome shotgun (WGS) entry which is preliminary data.</text>
</comment>
<sequence length="104" mass="11456">MSVSYEQILQKMMKEIQEAHLQVNDPEKVKEHVRAVKLLGDLIDDTSSTSRVAAQQVAPNQTYRGHSQPTPQAAPSKETTPTPAPASEPSIDHEEANGESLFDF</sequence>
<feature type="region of interest" description="Disordered" evidence="1">
    <location>
        <begin position="46"/>
        <end position="104"/>
    </location>
</feature>
<accession>A0ABV6LRY1</accession>
<proteinExistence type="predicted"/>
<organism evidence="2 3">
    <name type="scientific">Pontibacillus salicampi</name>
    <dbReference type="NCBI Taxonomy" id="1449801"/>
    <lineage>
        <taxon>Bacteria</taxon>
        <taxon>Bacillati</taxon>
        <taxon>Bacillota</taxon>
        <taxon>Bacilli</taxon>
        <taxon>Bacillales</taxon>
        <taxon>Bacillaceae</taxon>
        <taxon>Pontibacillus</taxon>
    </lineage>
</organism>
<dbReference type="Proteomes" id="UP001589836">
    <property type="component" value="Unassembled WGS sequence"/>
</dbReference>
<evidence type="ECO:0000313" key="2">
    <source>
        <dbReference type="EMBL" id="MFC0525176.1"/>
    </source>
</evidence>
<dbReference type="EMBL" id="JBHLTP010000013">
    <property type="protein sequence ID" value="MFC0525176.1"/>
    <property type="molecule type" value="Genomic_DNA"/>
</dbReference>
<gene>
    <name evidence="2" type="ORF">ACFFGV_16465</name>
</gene>
<feature type="compositionally biased region" description="Polar residues" evidence="1">
    <location>
        <begin position="46"/>
        <end position="71"/>
    </location>
</feature>
<dbReference type="RefSeq" id="WP_377350111.1">
    <property type="nucleotide sequence ID" value="NZ_JBHLTP010000013.1"/>
</dbReference>
<reference evidence="2 3" key="1">
    <citation type="submission" date="2024-09" db="EMBL/GenBank/DDBJ databases">
        <authorList>
            <person name="Sun Q."/>
            <person name="Mori K."/>
        </authorList>
    </citation>
    <scope>NUCLEOTIDE SEQUENCE [LARGE SCALE GENOMIC DNA]</scope>
    <source>
        <strain evidence="2 3">NCAIM B.02529</strain>
    </source>
</reference>
<evidence type="ECO:0000256" key="1">
    <source>
        <dbReference type="SAM" id="MobiDB-lite"/>
    </source>
</evidence>
<dbReference type="InterPro" id="IPR035218">
    <property type="entry name" value="DUF5327"/>
</dbReference>
<protein>
    <submittedName>
        <fullName evidence="2">YwdI family protein</fullName>
    </submittedName>
</protein>
<name>A0ABV6LRY1_9BACI</name>
<feature type="compositionally biased region" description="Low complexity" evidence="1">
    <location>
        <begin position="73"/>
        <end position="89"/>
    </location>
</feature>
<evidence type="ECO:0000313" key="3">
    <source>
        <dbReference type="Proteomes" id="UP001589836"/>
    </source>
</evidence>
<dbReference type="Pfam" id="PF17261">
    <property type="entry name" value="DUF5327"/>
    <property type="match status" value="1"/>
</dbReference>
<keyword evidence="3" id="KW-1185">Reference proteome</keyword>